<keyword evidence="4" id="KW-1185">Reference proteome</keyword>
<organism evidence="3 4">
    <name type="scientific">Deinococcus arenae</name>
    <dbReference type="NCBI Taxonomy" id="1452751"/>
    <lineage>
        <taxon>Bacteria</taxon>
        <taxon>Thermotogati</taxon>
        <taxon>Deinococcota</taxon>
        <taxon>Deinococci</taxon>
        <taxon>Deinococcales</taxon>
        <taxon>Deinococcaceae</taxon>
        <taxon>Deinococcus</taxon>
    </lineage>
</organism>
<keyword evidence="3" id="KW-0378">Hydrolase</keyword>
<keyword evidence="1" id="KW-0732">Signal</keyword>
<dbReference type="InterPro" id="IPR000073">
    <property type="entry name" value="AB_hydrolase_1"/>
</dbReference>
<dbReference type="SUPFAM" id="SSF53474">
    <property type="entry name" value="alpha/beta-Hydrolases"/>
    <property type="match status" value="1"/>
</dbReference>
<dbReference type="GO" id="GO:0016787">
    <property type="term" value="F:hydrolase activity"/>
    <property type="evidence" value="ECO:0007669"/>
    <property type="project" value="UniProtKB-KW"/>
</dbReference>
<feature type="chain" id="PRO_5034203587" evidence="1">
    <location>
        <begin position="41"/>
        <end position="344"/>
    </location>
</feature>
<feature type="signal peptide" evidence="1">
    <location>
        <begin position="1"/>
        <end position="40"/>
    </location>
</feature>
<feature type="domain" description="AB hydrolase-1" evidence="2">
    <location>
        <begin position="103"/>
        <end position="335"/>
    </location>
</feature>
<dbReference type="PANTHER" id="PTHR46438:SF2">
    <property type="entry name" value="ALPHA_BETA-HYDROLASES SUPERFAMILY PROTEIN"/>
    <property type="match status" value="1"/>
</dbReference>
<reference evidence="4" key="1">
    <citation type="journal article" date="2019" name="Int. J. Syst. Evol. Microbiol.">
        <title>The Global Catalogue of Microorganisms (GCM) 10K type strain sequencing project: providing services to taxonomists for standard genome sequencing and annotation.</title>
        <authorList>
            <consortium name="The Broad Institute Genomics Platform"/>
            <consortium name="The Broad Institute Genome Sequencing Center for Infectious Disease"/>
            <person name="Wu L."/>
            <person name="Ma J."/>
        </authorList>
    </citation>
    <scope>NUCLEOTIDE SEQUENCE [LARGE SCALE GENOMIC DNA]</scope>
    <source>
        <strain evidence="4">JCM 31047</strain>
    </source>
</reference>
<dbReference type="Pfam" id="PF12697">
    <property type="entry name" value="Abhydrolase_6"/>
    <property type="match status" value="1"/>
</dbReference>
<gene>
    <name evidence="3" type="ORF">GCM10008956_03260</name>
</gene>
<evidence type="ECO:0000256" key="1">
    <source>
        <dbReference type="SAM" id="SignalP"/>
    </source>
</evidence>
<sequence length="344" mass="36677">MTHSQTKLRAPSRPGRVRRAVTLGLVLGGLTLGAVAAAQAAQTQAAPAQTAATPAATTTLRPALSGERKFLTLPGFGRVAYYADTRGEGRPLILTVSVNAAASAYEMKPLWDAFAGKRPVYALEWPGFGSSDRPDVKYTPALMTGALTALVAEVGSDVDVVALSLGSEFAARAALQEPRIRTLALISPSGLGQPRGGTQRAADEDGGQTLYNRLNAVSTPLYALLRTRISIEYFLSRSSRGVVDQGLVNYSLDTTRQPGAKYAPVYFISGQLFTADAYADLYSRVKVPTLVLYDQDAFVSFDRLSQFTAQPGVRAVRIGGTDGLPQFEKTAEVVEVLNAFWATP</sequence>
<protein>
    <submittedName>
        <fullName evidence="3">Alpha/beta hydrolase</fullName>
    </submittedName>
</protein>
<dbReference type="Proteomes" id="UP000600547">
    <property type="component" value="Unassembled WGS sequence"/>
</dbReference>
<dbReference type="InterPro" id="IPR029058">
    <property type="entry name" value="AB_hydrolase_fold"/>
</dbReference>
<dbReference type="RefSeq" id="WP_189062429.1">
    <property type="nucleotide sequence ID" value="NZ_BMQG01000001.1"/>
</dbReference>
<dbReference type="AlphaFoldDB" id="A0A8H9GIZ2"/>
<dbReference type="EMBL" id="BMQG01000001">
    <property type="protein sequence ID" value="GGM30554.1"/>
    <property type="molecule type" value="Genomic_DNA"/>
</dbReference>
<evidence type="ECO:0000313" key="3">
    <source>
        <dbReference type="EMBL" id="GGM30554.1"/>
    </source>
</evidence>
<dbReference type="Gene3D" id="3.40.50.1820">
    <property type="entry name" value="alpha/beta hydrolase"/>
    <property type="match status" value="1"/>
</dbReference>
<dbReference type="PANTHER" id="PTHR46438">
    <property type="entry name" value="ALPHA/BETA-HYDROLASES SUPERFAMILY PROTEIN"/>
    <property type="match status" value="1"/>
</dbReference>
<proteinExistence type="predicted"/>
<evidence type="ECO:0000313" key="4">
    <source>
        <dbReference type="Proteomes" id="UP000600547"/>
    </source>
</evidence>
<evidence type="ECO:0000259" key="2">
    <source>
        <dbReference type="Pfam" id="PF12697"/>
    </source>
</evidence>
<name>A0A8H9GIZ2_9DEIO</name>
<accession>A0A8H9GIZ2</accession>
<comment type="caution">
    <text evidence="3">The sequence shown here is derived from an EMBL/GenBank/DDBJ whole genome shotgun (WGS) entry which is preliminary data.</text>
</comment>